<accession>A0A1X4XYH0</accession>
<dbReference type="InterPro" id="IPR036584">
    <property type="entry name" value="FliS_sf"/>
</dbReference>
<dbReference type="Pfam" id="PF02561">
    <property type="entry name" value="FliS"/>
    <property type="match status" value="1"/>
</dbReference>
<keyword evidence="6" id="KW-0966">Cell projection</keyword>
<keyword evidence="7" id="KW-1185">Reference proteome</keyword>
<dbReference type="CDD" id="cd16098">
    <property type="entry name" value="FliS"/>
    <property type="match status" value="1"/>
</dbReference>
<gene>
    <name evidence="6" type="ORF">DESAMIL20_476</name>
</gene>
<evidence type="ECO:0000256" key="3">
    <source>
        <dbReference type="ARBA" id="ARBA00022490"/>
    </source>
</evidence>
<evidence type="ECO:0000256" key="2">
    <source>
        <dbReference type="ARBA" id="ARBA00008787"/>
    </source>
</evidence>
<evidence type="ECO:0000313" key="6">
    <source>
        <dbReference type="EMBL" id="OSS42592.1"/>
    </source>
</evidence>
<dbReference type="SUPFAM" id="SSF101116">
    <property type="entry name" value="Flagellar export chaperone FliS"/>
    <property type="match status" value="1"/>
</dbReference>
<evidence type="ECO:0000256" key="1">
    <source>
        <dbReference type="ARBA" id="ARBA00004514"/>
    </source>
</evidence>
<comment type="similarity">
    <text evidence="2">Belongs to the FliS family.</text>
</comment>
<proteinExistence type="inferred from homology"/>
<dbReference type="EMBL" id="MDSU01000011">
    <property type="protein sequence ID" value="OSS42592.1"/>
    <property type="molecule type" value="Genomic_DNA"/>
</dbReference>
<evidence type="ECO:0000256" key="4">
    <source>
        <dbReference type="ARBA" id="ARBA00022795"/>
    </source>
</evidence>
<comment type="subcellular location">
    <subcellularLocation>
        <location evidence="1">Cytoplasm</location>
        <location evidence="1">Cytosol</location>
    </subcellularLocation>
</comment>
<dbReference type="PANTHER" id="PTHR34773:SF1">
    <property type="entry name" value="FLAGELLAR SECRETION CHAPERONE FLIS"/>
    <property type="match status" value="1"/>
</dbReference>
<keyword evidence="6" id="KW-0282">Flagellum</keyword>
<dbReference type="RefSeq" id="WP_086033222.1">
    <property type="nucleotide sequence ID" value="NZ_MDSU01000011.1"/>
</dbReference>
<comment type="caution">
    <text evidence="6">The sequence shown here is derived from an EMBL/GenBank/DDBJ whole genome shotgun (WGS) entry which is preliminary data.</text>
</comment>
<evidence type="ECO:0000313" key="7">
    <source>
        <dbReference type="Proteomes" id="UP000194141"/>
    </source>
</evidence>
<dbReference type="Gene3D" id="1.20.120.340">
    <property type="entry name" value="Flagellar protein FliS"/>
    <property type="match status" value="1"/>
</dbReference>
<dbReference type="Proteomes" id="UP000194141">
    <property type="component" value="Unassembled WGS sequence"/>
</dbReference>
<keyword evidence="6" id="KW-0969">Cilium</keyword>
<keyword evidence="5" id="KW-0143">Chaperone</keyword>
<dbReference type="PANTHER" id="PTHR34773">
    <property type="entry name" value="FLAGELLAR SECRETION CHAPERONE FLIS"/>
    <property type="match status" value="1"/>
</dbReference>
<dbReference type="GO" id="GO:0005829">
    <property type="term" value="C:cytosol"/>
    <property type="evidence" value="ECO:0007669"/>
    <property type="project" value="UniProtKB-SubCell"/>
</dbReference>
<keyword evidence="4" id="KW-1005">Bacterial flagellum biogenesis</keyword>
<dbReference type="InterPro" id="IPR003713">
    <property type="entry name" value="FliS"/>
</dbReference>
<dbReference type="NCBIfam" id="TIGR00208">
    <property type="entry name" value="fliS"/>
    <property type="match status" value="1"/>
</dbReference>
<dbReference type="STRING" id="1562698.DESAMIL20_476"/>
<reference evidence="6 7" key="1">
    <citation type="journal article" date="2017" name="Front. Microbiol.">
        <title>Genome Sequence of Desulfurella amilsii Strain TR1 and Comparative Genomics of Desulfurellaceae Family.</title>
        <authorList>
            <person name="Florentino A.P."/>
            <person name="Stams A.J."/>
            <person name="Sanchez-Andrea I."/>
        </authorList>
    </citation>
    <scope>NUCLEOTIDE SEQUENCE [LARGE SCALE GENOMIC DNA]</scope>
    <source>
        <strain evidence="6 7">TR1</strain>
    </source>
</reference>
<evidence type="ECO:0000256" key="5">
    <source>
        <dbReference type="ARBA" id="ARBA00023186"/>
    </source>
</evidence>
<dbReference type="OrthoDB" id="5343669at2"/>
<organism evidence="6 7">
    <name type="scientific">Desulfurella amilsii</name>
    <dbReference type="NCBI Taxonomy" id="1562698"/>
    <lineage>
        <taxon>Bacteria</taxon>
        <taxon>Pseudomonadati</taxon>
        <taxon>Campylobacterota</taxon>
        <taxon>Desulfurellia</taxon>
        <taxon>Desulfurellales</taxon>
        <taxon>Desulfurellaceae</taxon>
        <taxon>Desulfurella</taxon>
    </lineage>
</organism>
<protein>
    <submittedName>
        <fullName evidence="6">Flagellar biosynthesis protein FliS</fullName>
    </submittedName>
</protein>
<dbReference type="GO" id="GO:0071973">
    <property type="term" value="P:bacterial-type flagellum-dependent cell motility"/>
    <property type="evidence" value="ECO:0007669"/>
    <property type="project" value="TreeGrafter"/>
</dbReference>
<name>A0A1X4XYH0_9BACT</name>
<keyword evidence="3" id="KW-0963">Cytoplasm</keyword>
<sequence>MIASSAYKAYKNTLTNTIDDRLNIIAIMYDGALSFAVKTKEAIESKNILEKVYAIERLDAILLALRNVLDVKNYPEAGKFLESVYDFLLLQTLKANLNNNIEEMDVVIRYLKQMSEIWNKEVLKK</sequence>
<dbReference type="GO" id="GO:0044780">
    <property type="term" value="P:bacterial-type flagellum assembly"/>
    <property type="evidence" value="ECO:0007669"/>
    <property type="project" value="InterPro"/>
</dbReference>
<dbReference type="AlphaFoldDB" id="A0A1X4XYH0"/>